<dbReference type="InterPro" id="IPR001138">
    <property type="entry name" value="Zn2Cys6_DnaBD"/>
</dbReference>
<dbReference type="AlphaFoldDB" id="A0AAD5XWL1"/>
<dbReference type="GO" id="GO:0008270">
    <property type="term" value="F:zinc ion binding"/>
    <property type="evidence" value="ECO:0007669"/>
    <property type="project" value="InterPro"/>
</dbReference>
<name>A0AAD5XWL1_9FUNG</name>
<dbReference type="SMART" id="SM00066">
    <property type="entry name" value="GAL4"/>
    <property type="match status" value="1"/>
</dbReference>
<dbReference type="Proteomes" id="UP001211065">
    <property type="component" value="Unassembled WGS sequence"/>
</dbReference>
<evidence type="ECO:0000313" key="2">
    <source>
        <dbReference type="EMBL" id="KAJ3207294.1"/>
    </source>
</evidence>
<dbReference type="InterPro" id="IPR036864">
    <property type="entry name" value="Zn2-C6_fun-type_DNA-bd_sf"/>
</dbReference>
<dbReference type="Pfam" id="PF00172">
    <property type="entry name" value="Zn_clus"/>
    <property type="match status" value="1"/>
</dbReference>
<accession>A0AAD5XWL1</accession>
<gene>
    <name evidence="2" type="ORF">HK099_000305</name>
</gene>
<proteinExistence type="predicted"/>
<dbReference type="CDD" id="cd00067">
    <property type="entry name" value="GAL4"/>
    <property type="match status" value="1"/>
</dbReference>
<comment type="caution">
    <text evidence="2">The sequence shown here is derived from an EMBL/GenBank/DDBJ whole genome shotgun (WGS) entry which is preliminary data.</text>
</comment>
<keyword evidence="3" id="KW-1185">Reference proteome</keyword>
<dbReference type="PROSITE" id="PS00463">
    <property type="entry name" value="ZN2_CY6_FUNGAL_1"/>
    <property type="match status" value="1"/>
</dbReference>
<dbReference type="SUPFAM" id="SSF57701">
    <property type="entry name" value="Zn2/Cys6 DNA-binding domain"/>
    <property type="match status" value="1"/>
</dbReference>
<dbReference type="EMBL" id="JADGJW010001065">
    <property type="protein sequence ID" value="KAJ3207294.1"/>
    <property type="molecule type" value="Genomic_DNA"/>
</dbReference>
<feature type="domain" description="Zn(2)-C6 fungal-type" evidence="1">
    <location>
        <begin position="12"/>
        <end position="41"/>
    </location>
</feature>
<dbReference type="PROSITE" id="PS50048">
    <property type="entry name" value="ZN2_CY6_FUNGAL_2"/>
    <property type="match status" value="1"/>
</dbReference>
<protein>
    <recommendedName>
        <fullName evidence="1">Zn(2)-C6 fungal-type domain-containing protein</fullName>
    </recommendedName>
</protein>
<organism evidence="2 3">
    <name type="scientific">Clydaea vesicula</name>
    <dbReference type="NCBI Taxonomy" id="447962"/>
    <lineage>
        <taxon>Eukaryota</taxon>
        <taxon>Fungi</taxon>
        <taxon>Fungi incertae sedis</taxon>
        <taxon>Chytridiomycota</taxon>
        <taxon>Chytridiomycota incertae sedis</taxon>
        <taxon>Chytridiomycetes</taxon>
        <taxon>Lobulomycetales</taxon>
        <taxon>Lobulomycetaceae</taxon>
        <taxon>Clydaea</taxon>
    </lineage>
</organism>
<sequence length="559" mass="65356">MNKKRGTISTLACNNCRLRKQKCSGELPCERCQKSNKICQFVEKRKRLGKYEVCTPSILLYKSTEMSLSDWNLIFNNFFALLSTPKPCNSYIFEVNDEEGLRHFSKEVSYTLDSLSPEFPHNITESDFKIYRYVYENCLTPVESTFPVASRTGKNAKSTKDTVVDLKSFQFHCNSMSTAHLCIGLTFALLYSKMGIQIELAYKFYIQANEELKKVPFTDYDIEYLRCRLFMGLLSLYFNDKETSNFWIKEVLNFMCRYIIDNVFKVFIAGNNFNWEINSTSEKNLLQERYLNQLHLRKSIWTLLLLHMALLEKNFNGDDVILKFSNPFDVNICNSEKKFSVSSFCVIYNQVVKFCNDPVDCNYRSKIFELHEKLLLWFDSLLDIKKCFNSLESFIQNHQVSNDWINGIHNLTMISWWLSALIKLHFFNNNSIYFESKFNISYRGTVQGSSLEIILLSIRALATILMIRLPENHQECPIVYSISTDLIVATVLNNAMSVILELLSGDRRGWCGNEEIRNLVISFYLKKVFLGVLKRRKNPFSQELFFKFEPLVESFYILD</sequence>
<dbReference type="GO" id="GO:0000981">
    <property type="term" value="F:DNA-binding transcription factor activity, RNA polymerase II-specific"/>
    <property type="evidence" value="ECO:0007669"/>
    <property type="project" value="InterPro"/>
</dbReference>
<reference evidence="2" key="1">
    <citation type="submission" date="2020-05" db="EMBL/GenBank/DDBJ databases">
        <title>Phylogenomic resolution of chytrid fungi.</title>
        <authorList>
            <person name="Stajich J.E."/>
            <person name="Amses K."/>
            <person name="Simmons R."/>
            <person name="Seto K."/>
            <person name="Myers J."/>
            <person name="Bonds A."/>
            <person name="Quandt C.A."/>
            <person name="Barry K."/>
            <person name="Liu P."/>
            <person name="Grigoriev I."/>
            <person name="Longcore J.E."/>
            <person name="James T.Y."/>
        </authorList>
    </citation>
    <scope>NUCLEOTIDE SEQUENCE</scope>
    <source>
        <strain evidence="2">JEL0476</strain>
    </source>
</reference>
<evidence type="ECO:0000259" key="1">
    <source>
        <dbReference type="PROSITE" id="PS50048"/>
    </source>
</evidence>
<evidence type="ECO:0000313" key="3">
    <source>
        <dbReference type="Proteomes" id="UP001211065"/>
    </source>
</evidence>
<dbReference type="Gene3D" id="4.10.240.10">
    <property type="entry name" value="Zn(2)-C6 fungal-type DNA-binding domain"/>
    <property type="match status" value="1"/>
</dbReference>